<reference evidence="11" key="1">
    <citation type="submission" date="2021-03" db="EMBL/GenBank/DDBJ databases">
        <title>Taxonomic study of Clostridium polyendosporum from meadow-gley soil under rice.</title>
        <authorList>
            <person name="Kobayashi H."/>
            <person name="Tanizawa Y."/>
            <person name="Yagura M."/>
        </authorList>
    </citation>
    <scope>NUCLEOTIDE SEQUENCE</scope>
    <source>
        <strain evidence="11">JCM 30710</strain>
    </source>
</reference>
<dbReference type="EC" id="2.3.1.1" evidence="10"/>
<evidence type="ECO:0000256" key="8">
    <source>
        <dbReference type="ARBA" id="ARBA00023315"/>
    </source>
</evidence>
<dbReference type="InterPro" id="IPR002813">
    <property type="entry name" value="Arg_biosynth_ArgJ"/>
</dbReference>
<dbReference type="GO" id="GO:0004358">
    <property type="term" value="F:L-glutamate N-acetyltransferase activity, acting on acetyl-L-ornithine as donor"/>
    <property type="evidence" value="ECO:0007669"/>
    <property type="project" value="UniProtKB-UniRule"/>
</dbReference>
<comment type="catalytic activity">
    <reaction evidence="10">
        <text>L-glutamate + acetyl-CoA = N-acetyl-L-glutamate + CoA + H(+)</text>
        <dbReference type="Rhea" id="RHEA:24292"/>
        <dbReference type="ChEBI" id="CHEBI:15378"/>
        <dbReference type="ChEBI" id="CHEBI:29985"/>
        <dbReference type="ChEBI" id="CHEBI:44337"/>
        <dbReference type="ChEBI" id="CHEBI:57287"/>
        <dbReference type="ChEBI" id="CHEBI:57288"/>
        <dbReference type="EC" id="2.3.1.1"/>
    </reaction>
</comment>
<dbReference type="HAMAP" id="MF_01106">
    <property type="entry name" value="ArgJ"/>
    <property type="match status" value="1"/>
</dbReference>
<gene>
    <name evidence="10 11" type="primary">argJ</name>
    <name evidence="11" type="ORF">CPJCM30710_11780</name>
</gene>
<evidence type="ECO:0000256" key="10">
    <source>
        <dbReference type="HAMAP-Rule" id="MF_01106"/>
    </source>
</evidence>
<dbReference type="NCBIfam" id="TIGR00120">
    <property type="entry name" value="ArgJ"/>
    <property type="match status" value="1"/>
</dbReference>
<dbReference type="Proteomes" id="UP000679179">
    <property type="component" value="Unassembled WGS sequence"/>
</dbReference>
<feature type="site" description="Involved in the stabilization of negative charge on the oxyanion by the formation of the oxyanion hole" evidence="10">
    <location>
        <position position="114"/>
    </location>
</feature>
<evidence type="ECO:0000256" key="1">
    <source>
        <dbReference type="ARBA" id="ARBA00006774"/>
    </source>
</evidence>
<dbReference type="RefSeq" id="WP_212903237.1">
    <property type="nucleotide sequence ID" value="NZ_BOPZ01000007.1"/>
</dbReference>
<evidence type="ECO:0000256" key="9">
    <source>
        <dbReference type="ARBA" id="ARBA00049439"/>
    </source>
</evidence>
<evidence type="ECO:0000256" key="2">
    <source>
        <dbReference type="ARBA" id="ARBA00011475"/>
    </source>
</evidence>
<dbReference type="GO" id="GO:0004042">
    <property type="term" value="F:L-glutamate N-acetyltransferase activity"/>
    <property type="evidence" value="ECO:0007669"/>
    <property type="project" value="UniProtKB-UniRule"/>
</dbReference>
<keyword evidence="7 10" id="KW-0511">Multifunctional enzyme</keyword>
<dbReference type="CDD" id="cd02152">
    <property type="entry name" value="OAT"/>
    <property type="match status" value="1"/>
</dbReference>
<feature type="binding site" evidence="10">
    <location>
        <position position="405"/>
    </location>
    <ligand>
        <name>substrate</name>
    </ligand>
</feature>
<comment type="pathway">
    <text evidence="10">Amino-acid biosynthesis; L-arginine biosynthesis; N(2)-acetyl-L-ornithine from L-glutamate: step 1/4.</text>
</comment>
<dbReference type="PANTHER" id="PTHR23100:SF0">
    <property type="entry name" value="ARGININE BIOSYNTHESIS BIFUNCTIONAL PROTEIN ARGJ, MITOCHONDRIAL"/>
    <property type="match status" value="1"/>
</dbReference>
<evidence type="ECO:0000256" key="6">
    <source>
        <dbReference type="ARBA" id="ARBA00022813"/>
    </source>
</evidence>
<protein>
    <recommendedName>
        <fullName evidence="10">Arginine biosynthesis bifunctional protein ArgJ</fullName>
    </recommendedName>
    <domain>
        <recommendedName>
            <fullName evidence="10">Glutamate N-acetyltransferase</fullName>
            <ecNumber evidence="10">2.3.1.35</ecNumber>
        </recommendedName>
        <alternativeName>
            <fullName evidence="10">Ornithine acetyltransferase</fullName>
            <shortName evidence="10">OATase</shortName>
        </alternativeName>
        <alternativeName>
            <fullName evidence="10">Ornithine transacetylase</fullName>
        </alternativeName>
    </domain>
    <domain>
        <recommendedName>
            <fullName evidence="10">Amino-acid acetyltransferase</fullName>
            <ecNumber evidence="10">2.3.1.1</ecNumber>
        </recommendedName>
        <alternativeName>
            <fullName evidence="10">N-acetylglutamate synthase</fullName>
            <shortName evidence="10">AGSase</shortName>
        </alternativeName>
    </domain>
    <component>
        <recommendedName>
            <fullName evidence="10">Arginine biosynthesis bifunctional protein ArgJ alpha chain</fullName>
        </recommendedName>
    </component>
    <component>
        <recommendedName>
            <fullName evidence="10">Arginine biosynthesis bifunctional protein ArgJ beta chain</fullName>
        </recommendedName>
    </component>
</protein>
<dbReference type="GO" id="GO:0005737">
    <property type="term" value="C:cytoplasm"/>
    <property type="evidence" value="ECO:0007669"/>
    <property type="project" value="UniProtKB-SubCell"/>
</dbReference>
<evidence type="ECO:0000313" key="11">
    <source>
        <dbReference type="EMBL" id="GIM28512.1"/>
    </source>
</evidence>
<evidence type="ECO:0000313" key="12">
    <source>
        <dbReference type="Proteomes" id="UP000679179"/>
    </source>
</evidence>
<comment type="caution">
    <text evidence="11">The sequence shown here is derived from an EMBL/GenBank/DDBJ whole genome shotgun (WGS) entry which is preliminary data.</text>
</comment>
<keyword evidence="5 10" id="KW-0808">Transferase</keyword>
<dbReference type="NCBIfam" id="NF003802">
    <property type="entry name" value="PRK05388.1"/>
    <property type="match status" value="1"/>
</dbReference>
<dbReference type="EC" id="2.3.1.35" evidence="10"/>
<feature type="binding site" evidence="10">
    <location>
        <position position="177"/>
    </location>
    <ligand>
        <name>substrate</name>
    </ligand>
</feature>
<dbReference type="InterPro" id="IPR042195">
    <property type="entry name" value="ArgJ_beta_C"/>
</dbReference>
<dbReference type="Gene3D" id="3.10.20.340">
    <property type="entry name" value="ArgJ beta chain, C-terminal domain"/>
    <property type="match status" value="1"/>
</dbReference>
<organism evidence="11 12">
    <name type="scientific">Clostridium polyendosporum</name>
    <dbReference type="NCBI Taxonomy" id="69208"/>
    <lineage>
        <taxon>Bacteria</taxon>
        <taxon>Bacillati</taxon>
        <taxon>Bacillota</taxon>
        <taxon>Clostridia</taxon>
        <taxon>Eubacteriales</taxon>
        <taxon>Clostridiaceae</taxon>
        <taxon>Clostridium</taxon>
    </lineage>
</organism>
<evidence type="ECO:0000256" key="4">
    <source>
        <dbReference type="ARBA" id="ARBA00022605"/>
    </source>
</evidence>
<feature type="active site" description="Nucleophile" evidence="10">
    <location>
        <position position="188"/>
    </location>
</feature>
<evidence type="ECO:0000256" key="5">
    <source>
        <dbReference type="ARBA" id="ARBA00022679"/>
    </source>
</evidence>
<comment type="pathway">
    <text evidence="10">Amino-acid biosynthesis; L-arginine biosynthesis; L-ornithine and N-acetyl-L-glutamate from L-glutamate and N(2)-acetyl-L-ornithine (cyclic): step 1/1.</text>
</comment>
<name>A0A919RXX6_9CLOT</name>
<accession>A0A919RXX6</accession>
<evidence type="ECO:0000256" key="3">
    <source>
        <dbReference type="ARBA" id="ARBA00022571"/>
    </source>
</evidence>
<feature type="site" description="Involved in the stabilization of negative charge on the oxyanion by the formation of the oxyanion hole" evidence="10">
    <location>
        <position position="115"/>
    </location>
</feature>
<feature type="binding site" evidence="10">
    <location>
        <position position="400"/>
    </location>
    <ligand>
        <name>substrate</name>
    </ligand>
</feature>
<comment type="catalytic activity">
    <reaction evidence="9 10">
        <text>N(2)-acetyl-L-ornithine + L-glutamate = N-acetyl-L-glutamate + L-ornithine</text>
        <dbReference type="Rhea" id="RHEA:15349"/>
        <dbReference type="ChEBI" id="CHEBI:29985"/>
        <dbReference type="ChEBI" id="CHEBI:44337"/>
        <dbReference type="ChEBI" id="CHEBI:46911"/>
        <dbReference type="ChEBI" id="CHEBI:57805"/>
        <dbReference type="EC" id="2.3.1.35"/>
    </reaction>
</comment>
<dbReference type="Gene3D" id="3.60.70.12">
    <property type="entry name" value="L-amino peptidase D-ALA esterase/amidase"/>
    <property type="match status" value="1"/>
</dbReference>
<comment type="subcellular location">
    <subcellularLocation>
        <location evidence="10">Cytoplasm</location>
    </subcellularLocation>
</comment>
<keyword evidence="8 10" id="KW-0012">Acyltransferase</keyword>
<feature type="binding site" evidence="10">
    <location>
        <position position="274"/>
    </location>
    <ligand>
        <name>substrate</name>
    </ligand>
</feature>
<feature type="binding site" evidence="10">
    <location>
        <position position="188"/>
    </location>
    <ligand>
        <name>substrate</name>
    </ligand>
</feature>
<feature type="binding site" evidence="10">
    <location>
        <position position="151"/>
    </location>
    <ligand>
        <name>substrate</name>
    </ligand>
</feature>
<feature type="chain" id="PRO_5038182202" description="Arginine biosynthesis bifunctional protein ArgJ alpha chain" evidence="10">
    <location>
        <begin position="1"/>
        <end position="187"/>
    </location>
</feature>
<dbReference type="EMBL" id="BOPZ01000007">
    <property type="protein sequence ID" value="GIM28512.1"/>
    <property type="molecule type" value="Genomic_DNA"/>
</dbReference>
<dbReference type="InterPro" id="IPR016117">
    <property type="entry name" value="ArgJ-like_dom_sf"/>
</dbReference>
<keyword evidence="6 10" id="KW-0068">Autocatalytic cleavage</keyword>
<dbReference type="PANTHER" id="PTHR23100">
    <property type="entry name" value="ARGININE BIOSYNTHESIS BIFUNCTIONAL PROTEIN ARGJ"/>
    <property type="match status" value="1"/>
</dbReference>
<keyword evidence="10" id="KW-0963">Cytoplasm</keyword>
<evidence type="ECO:0000256" key="7">
    <source>
        <dbReference type="ARBA" id="ARBA00023268"/>
    </source>
</evidence>
<feature type="chain" id="PRO_5038182203" description="Arginine biosynthesis bifunctional protein ArgJ beta chain" evidence="10">
    <location>
        <begin position="188"/>
        <end position="405"/>
    </location>
</feature>
<dbReference type="SUPFAM" id="SSF56266">
    <property type="entry name" value="DmpA/ArgJ-like"/>
    <property type="match status" value="1"/>
</dbReference>
<dbReference type="Pfam" id="PF01960">
    <property type="entry name" value="ArgJ"/>
    <property type="match status" value="1"/>
</dbReference>
<dbReference type="FunFam" id="3.60.70.12:FF:000001">
    <property type="entry name" value="Arginine biosynthesis bifunctional protein ArgJ, chloroplastic"/>
    <property type="match status" value="1"/>
</dbReference>
<comment type="similarity">
    <text evidence="1 10">Belongs to the ArgJ family.</text>
</comment>
<keyword evidence="3 10" id="KW-0055">Arginine biosynthesis</keyword>
<comment type="subunit">
    <text evidence="2 10">Heterotetramer of two alpha and two beta chains.</text>
</comment>
<dbReference type="GO" id="GO:0006526">
    <property type="term" value="P:L-arginine biosynthetic process"/>
    <property type="evidence" value="ECO:0007669"/>
    <property type="project" value="UniProtKB-UniRule"/>
</dbReference>
<dbReference type="AlphaFoldDB" id="A0A919RXX6"/>
<keyword evidence="4 10" id="KW-0028">Amino-acid biosynthesis</keyword>
<keyword evidence="12" id="KW-1185">Reference proteome</keyword>
<dbReference type="FunFam" id="3.10.20.340:FF:000001">
    <property type="entry name" value="Arginine biosynthesis bifunctional protein ArgJ, chloroplastic"/>
    <property type="match status" value="1"/>
</dbReference>
<feature type="site" description="Cleavage; by autolysis" evidence="10">
    <location>
        <begin position="187"/>
        <end position="188"/>
    </location>
</feature>
<sequence length="405" mass="43583">MEILKGGVTAPKGFLAAGIHCGLKKKKDKKDLALIYSETMCDAVAVYTQNKVKGAPLIVTKNHLVDKKAQAIIVNSGNANTCTGDDGIYKANRMAELVGEKLNITKENVVVASTGVIGVPLNIQLIEAGMEELAGSIRRSGNIDAREAIMTTDTMKKELAVSIMIDDKKVTIGAMAKGSGMIHPNMATMLGFITTDINIDGELLQEALANVTNKSFNRISVDGDTSTNDMVAILANGKAGNDRITGKTEYYYKFLHALKYVCIELSKLIARDGEGATKLIECYVKGALDENHAVALAKSVITSSLVKTAMFGADANWGRILCALGYSGEELNTDTVDVAFDSIKGFVEVCKDGMAMPFSEEKAKEVLGESEVSILIDLKMGEEEGMAWGCDLSYEYVRINGDYRT</sequence>
<comment type="function">
    <text evidence="10">Catalyzes two activities which are involved in the cyclic version of arginine biosynthesis: the synthesis of N-acetylglutamate from glutamate and acetyl-CoA as the acetyl donor, and of ornithine by transacetylation between N(2)-acetylornithine and glutamate.</text>
</comment>
<dbReference type="GO" id="GO:0006592">
    <property type="term" value="P:ornithine biosynthetic process"/>
    <property type="evidence" value="ECO:0007669"/>
    <property type="project" value="TreeGrafter"/>
</dbReference>
<proteinExistence type="inferred from homology"/>